<dbReference type="EMBL" id="MLJW01000006">
    <property type="protein sequence ID" value="OIR16735.1"/>
    <property type="molecule type" value="Genomic_DNA"/>
</dbReference>
<dbReference type="InterPro" id="IPR003786">
    <property type="entry name" value="FdhD"/>
</dbReference>
<reference evidence="3" key="1">
    <citation type="submission" date="2016-10" db="EMBL/GenBank/DDBJ databases">
        <title>Sequence of Gallionella enrichment culture.</title>
        <authorList>
            <person name="Poehlein A."/>
            <person name="Muehling M."/>
            <person name="Daniel R."/>
        </authorList>
    </citation>
    <scope>NUCLEOTIDE SEQUENCE</scope>
</reference>
<evidence type="ECO:0000256" key="1">
    <source>
        <dbReference type="ARBA" id="ARBA00022490"/>
    </source>
</evidence>
<keyword evidence="1" id="KW-0963">Cytoplasm</keyword>
<dbReference type="HAMAP" id="MF_00187">
    <property type="entry name" value="FdhD"/>
    <property type="match status" value="1"/>
</dbReference>
<dbReference type="NCBIfam" id="TIGR00129">
    <property type="entry name" value="fdhD_narQ"/>
    <property type="match status" value="1"/>
</dbReference>
<dbReference type="Gene3D" id="3.40.140.10">
    <property type="entry name" value="Cytidine Deaminase, domain 2"/>
    <property type="match status" value="1"/>
</dbReference>
<dbReference type="Pfam" id="PF02634">
    <property type="entry name" value="FdhD-NarQ"/>
    <property type="match status" value="1"/>
</dbReference>
<dbReference type="GO" id="GO:0006777">
    <property type="term" value="P:Mo-molybdopterin cofactor biosynthetic process"/>
    <property type="evidence" value="ECO:0007669"/>
    <property type="project" value="UniProtKB-KW"/>
</dbReference>
<dbReference type="Gene3D" id="3.10.20.10">
    <property type="match status" value="1"/>
</dbReference>
<dbReference type="GO" id="GO:0016783">
    <property type="term" value="F:sulfurtransferase activity"/>
    <property type="evidence" value="ECO:0007669"/>
    <property type="project" value="InterPro"/>
</dbReference>
<organism evidence="3">
    <name type="scientific">mine drainage metagenome</name>
    <dbReference type="NCBI Taxonomy" id="410659"/>
    <lineage>
        <taxon>unclassified sequences</taxon>
        <taxon>metagenomes</taxon>
        <taxon>ecological metagenomes</taxon>
    </lineage>
</organism>
<name>A0A1J5T788_9ZZZZ</name>
<comment type="caution">
    <text evidence="3">The sequence shown here is derived from an EMBL/GenBank/DDBJ whole genome shotgun (WGS) entry which is preliminary data.</text>
</comment>
<dbReference type="PIRSF" id="PIRSF015626">
    <property type="entry name" value="FdhD"/>
    <property type="match status" value="1"/>
</dbReference>
<evidence type="ECO:0000313" key="3">
    <source>
        <dbReference type="EMBL" id="OIR16735.1"/>
    </source>
</evidence>
<proteinExistence type="inferred from homology"/>
<evidence type="ECO:0000256" key="2">
    <source>
        <dbReference type="ARBA" id="ARBA00023150"/>
    </source>
</evidence>
<dbReference type="AlphaFoldDB" id="A0A1J5T788"/>
<protein>
    <submittedName>
        <fullName evidence="3">Protein FdhD</fullName>
    </submittedName>
</protein>
<sequence length="263" mass="27705">MNPQLQLAVQRPGSSPCLDTVAEEMPVAFEYNGISHTVMLATPADLEDFALGFSLSEGIVARRSEVYDIEIEEAEAGITLRLQIANGAFAHFKERRRSLAGRTGCGLCGAESLTQVMRDLPPVADGASFPLAALHEGMRQLPALQALQQTTGAVHAACHVAGDGSISHAREDIGRHNALDKTLGALARSDVPSQGALIITSRASFEMVQKSAALGYGILAAVSAPTAAAVRLADRLNLTLVGFLRGSSCAIYTHTQRLQGSTT</sequence>
<gene>
    <name evidence="3" type="primary">fdhD_1</name>
    <name evidence="3" type="ORF">GALL_25540</name>
</gene>
<accession>A0A1J5T788</accession>
<keyword evidence="2" id="KW-0501">Molybdenum cofactor biosynthesis</keyword>
<dbReference type="PANTHER" id="PTHR30592:SF1">
    <property type="entry name" value="SULFUR CARRIER PROTEIN FDHD"/>
    <property type="match status" value="1"/>
</dbReference>
<dbReference type="SUPFAM" id="SSF53927">
    <property type="entry name" value="Cytidine deaminase-like"/>
    <property type="match status" value="1"/>
</dbReference>
<dbReference type="PANTHER" id="PTHR30592">
    <property type="entry name" value="FORMATE DEHYDROGENASE"/>
    <property type="match status" value="1"/>
</dbReference>
<dbReference type="InterPro" id="IPR016193">
    <property type="entry name" value="Cytidine_deaminase-like"/>
</dbReference>